<evidence type="ECO:0000256" key="4">
    <source>
        <dbReference type="SAM" id="Phobius"/>
    </source>
</evidence>
<sequence>MKEAKGGVLSWWTVITHLCWTLLGVSEESDHMTSVDVPSETLARLLYATFLIFGAILLINMLIALLSNTYQRTLDNSFKEWSIKRAISIQTYEGYDPIPVPLNIIYSIGKLIVGVKEKEKGKIQPDVYIIDLVEKYFAKHPNLFPITDWLPNSALAHSKDAYVRSMYYAPAWADFDQCIRIEGLLLTCECMESCQPDDPDKHNCHGARHWQSFSSEYPYFEVAILETGEKRCLGVGVVTEEYSTEIMPGWENRSVGYHIDDGIIYHDTIEIETKGPAVARRGDRIRCTVMIENKREIDGKVPVVFTLNGKKIIMENGEEQIFMDADKPLYPFIAMTDGCIALVKMCSREDLDSKVAQSMFEENDRYARKIRVINCRT</sequence>
<dbReference type="GO" id="GO:0070679">
    <property type="term" value="F:inositol 1,4,5 trisphosphate binding"/>
    <property type="evidence" value="ECO:0007669"/>
    <property type="project" value="TreeGrafter"/>
</dbReference>
<dbReference type="InterPro" id="IPR013320">
    <property type="entry name" value="ConA-like_dom_sf"/>
</dbReference>
<dbReference type="EMBL" id="MU826355">
    <property type="protein sequence ID" value="KAJ7379860.1"/>
    <property type="molecule type" value="Genomic_DNA"/>
</dbReference>
<dbReference type="CDD" id="cd12885">
    <property type="entry name" value="SPRY_RanBP_like"/>
    <property type="match status" value="1"/>
</dbReference>
<dbReference type="GO" id="GO:0034703">
    <property type="term" value="C:cation channel complex"/>
    <property type="evidence" value="ECO:0007669"/>
    <property type="project" value="TreeGrafter"/>
</dbReference>
<evidence type="ECO:0000256" key="1">
    <source>
        <dbReference type="ARBA" id="ARBA00022448"/>
    </source>
</evidence>
<reference evidence="6" key="1">
    <citation type="submission" date="2023-01" db="EMBL/GenBank/DDBJ databases">
        <title>Genome assembly of the deep-sea coral Lophelia pertusa.</title>
        <authorList>
            <person name="Herrera S."/>
            <person name="Cordes E."/>
        </authorList>
    </citation>
    <scope>NUCLEOTIDE SEQUENCE</scope>
    <source>
        <strain evidence="6">USNM1676648</strain>
        <tissue evidence="6">Polyp</tissue>
    </source>
</reference>
<evidence type="ECO:0000259" key="5">
    <source>
        <dbReference type="SMART" id="SM00449"/>
    </source>
</evidence>
<keyword evidence="4" id="KW-0472">Membrane</keyword>
<keyword evidence="3" id="KW-0407">Ion channel</keyword>
<dbReference type="GO" id="GO:0051480">
    <property type="term" value="P:regulation of cytosolic calcium ion concentration"/>
    <property type="evidence" value="ECO:0007669"/>
    <property type="project" value="TreeGrafter"/>
</dbReference>
<dbReference type="GO" id="GO:0005886">
    <property type="term" value="C:plasma membrane"/>
    <property type="evidence" value="ECO:0007669"/>
    <property type="project" value="TreeGrafter"/>
</dbReference>
<accession>A0A9X0CY53</accession>
<evidence type="ECO:0000256" key="2">
    <source>
        <dbReference type="ARBA" id="ARBA00023065"/>
    </source>
</evidence>
<dbReference type="PANTHER" id="PTHR10117:SF54">
    <property type="entry name" value="TRANSIENT RECEPTOR POTENTIAL-GAMMA PROTEIN"/>
    <property type="match status" value="1"/>
</dbReference>
<proteinExistence type="predicted"/>
<dbReference type="InterPro" id="IPR044736">
    <property type="entry name" value="Gid1/RanBPM/SPLA_SPRY"/>
</dbReference>
<evidence type="ECO:0000256" key="3">
    <source>
        <dbReference type="ARBA" id="ARBA00023303"/>
    </source>
</evidence>
<organism evidence="6 7">
    <name type="scientific">Desmophyllum pertusum</name>
    <dbReference type="NCBI Taxonomy" id="174260"/>
    <lineage>
        <taxon>Eukaryota</taxon>
        <taxon>Metazoa</taxon>
        <taxon>Cnidaria</taxon>
        <taxon>Anthozoa</taxon>
        <taxon>Hexacorallia</taxon>
        <taxon>Scleractinia</taxon>
        <taxon>Caryophylliina</taxon>
        <taxon>Caryophylliidae</taxon>
        <taxon>Desmophyllum</taxon>
    </lineage>
</organism>
<dbReference type="Proteomes" id="UP001163046">
    <property type="component" value="Unassembled WGS sequence"/>
</dbReference>
<gene>
    <name evidence="6" type="ORF">OS493_012612</name>
</gene>
<dbReference type="Gene3D" id="2.60.120.920">
    <property type="match status" value="1"/>
</dbReference>
<protein>
    <recommendedName>
        <fullName evidence="5">SPRY domain-containing protein</fullName>
    </recommendedName>
</protein>
<feature type="transmembrane region" description="Helical" evidence="4">
    <location>
        <begin position="7"/>
        <end position="25"/>
    </location>
</feature>
<dbReference type="PANTHER" id="PTHR10117">
    <property type="entry name" value="TRANSIENT RECEPTOR POTENTIAL CHANNEL"/>
    <property type="match status" value="1"/>
</dbReference>
<dbReference type="Pfam" id="PF00622">
    <property type="entry name" value="SPRY"/>
    <property type="match status" value="1"/>
</dbReference>
<dbReference type="InterPro" id="IPR002153">
    <property type="entry name" value="TRPC_channel"/>
</dbReference>
<name>A0A9X0CY53_9CNID</name>
<dbReference type="OrthoDB" id="6043982at2759"/>
<dbReference type="InterPro" id="IPR043136">
    <property type="entry name" value="B30.2/SPRY_sf"/>
</dbReference>
<keyword evidence="7" id="KW-1185">Reference proteome</keyword>
<dbReference type="SMART" id="SM00449">
    <property type="entry name" value="SPRY"/>
    <property type="match status" value="1"/>
</dbReference>
<feature type="transmembrane region" description="Helical" evidence="4">
    <location>
        <begin position="45"/>
        <end position="66"/>
    </location>
</feature>
<keyword evidence="2" id="KW-0406">Ion transport</keyword>
<dbReference type="InterPro" id="IPR003877">
    <property type="entry name" value="SPRY_dom"/>
</dbReference>
<keyword evidence="4" id="KW-1133">Transmembrane helix</keyword>
<comment type="caution">
    <text evidence="6">The sequence shown here is derived from an EMBL/GenBank/DDBJ whole genome shotgun (WGS) entry which is preliminary data.</text>
</comment>
<evidence type="ECO:0000313" key="6">
    <source>
        <dbReference type="EMBL" id="KAJ7379860.1"/>
    </source>
</evidence>
<keyword evidence="4" id="KW-0812">Transmembrane</keyword>
<keyword evidence="1" id="KW-0813">Transport</keyword>
<dbReference type="GO" id="GO:0015279">
    <property type="term" value="F:store-operated calcium channel activity"/>
    <property type="evidence" value="ECO:0007669"/>
    <property type="project" value="TreeGrafter"/>
</dbReference>
<dbReference type="AlphaFoldDB" id="A0A9X0CY53"/>
<evidence type="ECO:0000313" key="7">
    <source>
        <dbReference type="Proteomes" id="UP001163046"/>
    </source>
</evidence>
<feature type="domain" description="SPRY" evidence="5">
    <location>
        <begin position="215"/>
        <end position="349"/>
    </location>
</feature>
<dbReference type="PRINTS" id="PR01097">
    <property type="entry name" value="TRNSRECEPTRP"/>
</dbReference>
<dbReference type="SUPFAM" id="SSF49899">
    <property type="entry name" value="Concanavalin A-like lectins/glucanases"/>
    <property type="match status" value="1"/>
</dbReference>